<reference evidence="2" key="2">
    <citation type="submission" date="2021-01" db="EMBL/GenBank/DDBJ databases">
        <authorList>
            <person name="Schikora-Tamarit M.A."/>
        </authorList>
    </citation>
    <scope>NUCLEOTIDE SEQUENCE</scope>
    <source>
        <strain evidence="2">CBS2887</strain>
    </source>
</reference>
<gene>
    <name evidence="2" type="ORF">WICPIJ_006358</name>
</gene>
<keyword evidence="3" id="KW-1185">Reference proteome</keyword>
<protein>
    <recommendedName>
        <fullName evidence="4">WD40 repeat-like protein</fullName>
    </recommendedName>
</protein>
<dbReference type="InterPro" id="IPR052779">
    <property type="entry name" value="WDR62"/>
</dbReference>
<evidence type="ECO:0000256" key="1">
    <source>
        <dbReference type="SAM" id="MobiDB-lite"/>
    </source>
</evidence>
<dbReference type="SMART" id="SM00320">
    <property type="entry name" value="WD40"/>
    <property type="match status" value="6"/>
</dbReference>
<feature type="compositionally biased region" description="Low complexity" evidence="1">
    <location>
        <begin position="764"/>
        <end position="796"/>
    </location>
</feature>
<feature type="compositionally biased region" description="Polar residues" evidence="1">
    <location>
        <begin position="797"/>
        <end position="847"/>
    </location>
</feature>
<proteinExistence type="predicted"/>
<sequence>MRLDISQIYGTSSNHKLNFDVSENYVAYIASGGVIVCTIDPLEKKLVNQRFFCANASQSIQDMNGPSSANAYLNLYMNSSTNGNGQREEELDKDEFEYPKLVQPIVINPSGSQPAGSLSELSISPPKHYSPSLSGSLSGSFNGSLASQNKIQQISSIAISPDEKLLAVGESGTNPRILIFSLASDSLRCPMISIHEHNFGIQCLRFSKDSRHLVSFGDDHDGFVYIWKIQGSGTKIVALNKNSTKLNGCFGDYDNEVILSYGLRSIKIWKFEDLKANGTGSRKEKIQVRNVILGDHLNANFIDMVKLGENYLVMTQRNELLEVNMDSCSLELLQFRPTNVTAFSVAGDQLYFNEGANIESLPLSKLDSRNTKPDTPTESSEFSVVSMCAFNQNLLVYLTDTEEVRLYDTRTQKSTDLLRKANVQGLKRTVHGLYTWNRLGEVRRFNDGQLLVTVDLEEESKMAQNSIACLDSTLNNEVIVGDSCGRVLFYDAAGEFQNSLTVHEFSVNDLCYFQLNSKEYLVTAGRDRMVQILFREEASEGAASWELLQTLSIHKSNVTSLIVHEDRIVTGSTDRTVAVHRITPSNRIELVKIITLKFTPLSIAVSDDDELILSLLDKSLQIYHSHSFELKKSFKFDLNIDNIVKYKGFIICSSANKSLQIINPANGSCLYRTWGHSDSIRHLILTDDGAGLISLSQGCLFAWNIDISDDLDPKLFSSTTPIINRKIARNNSPIRAVSPSKFQTPSKLSSTVKPSLTPLDRRTPSASSTASNTPLGSTSPSLRSRQTSSLRSLSPTATRQSSLIPTSTPLRNSSSTAETKSTRTTGNALSNGSIGSQINSRTSSTLRPNGLKPVTNNTVSNKENIVTEQSQSQVSKIGQLLSLLKSVELNQDSYTVGEMKKLKEGVKFLFEAEETLLENYNDLLLKSLKEKDANVL</sequence>
<evidence type="ECO:0000313" key="3">
    <source>
        <dbReference type="Proteomes" id="UP000774326"/>
    </source>
</evidence>
<dbReference type="PANTHER" id="PTHR45589:SF1">
    <property type="entry name" value="WD REPEAT DOMAIN 62, ISOFORM G"/>
    <property type="match status" value="1"/>
</dbReference>
<evidence type="ECO:0000313" key="2">
    <source>
        <dbReference type="EMBL" id="KAH3682664.1"/>
    </source>
</evidence>
<dbReference type="EMBL" id="JAEUBG010003513">
    <property type="protein sequence ID" value="KAH3682664.1"/>
    <property type="molecule type" value="Genomic_DNA"/>
</dbReference>
<dbReference type="Gene3D" id="2.130.10.10">
    <property type="entry name" value="YVTN repeat-like/Quinoprotein amine dehydrogenase"/>
    <property type="match status" value="3"/>
</dbReference>
<reference evidence="2" key="1">
    <citation type="journal article" date="2021" name="Open Biol.">
        <title>Shared evolutionary footprints suggest mitochondrial oxidative damage underlies multiple complex I losses in fungi.</title>
        <authorList>
            <person name="Schikora-Tamarit M.A."/>
            <person name="Marcet-Houben M."/>
            <person name="Nosek J."/>
            <person name="Gabaldon T."/>
        </authorList>
    </citation>
    <scope>NUCLEOTIDE SEQUENCE</scope>
    <source>
        <strain evidence="2">CBS2887</strain>
    </source>
</reference>
<organism evidence="2 3">
    <name type="scientific">Wickerhamomyces pijperi</name>
    <name type="common">Yeast</name>
    <name type="synonym">Pichia pijperi</name>
    <dbReference type="NCBI Taxonomy" id="599730"/>
    <lineage>
        <taxon>Eukaryota</taxon>
        <taxon>Fungi</taxon>
        <taxon>Dikarya</taxon>
        <taxon>Ascomycota</taxon>
        <taxon>Saccharomycotina</taxon>
        <taxon>Saccharomycetes</taxon>
        <taxon>Phaffomycetales</taxon>
        <taxon>Wickerhamomycetaceae</taxon>
        <taxon>Wickerhamomyces</taxon>
    </lineage>
</organism>
<feature type="region of interest" description="Disordered" evidence="1">
    <location>
        <begin position="734"/>
        <end position="857"/>
    </location>
</feature>
<evidence type="ECO:0008006" key="4">
    <source>
        <dbReference type="Google" id="ProtNLM"/>
    </source>
</evidence>
<accession>A0A9P8Q4J6</accession>
<dbReference type="Pfam" id="PF00400">
    <property type="entry name" value="WD40"/>
    <property type="match status" value="2"/>
</dbReference>
<dbReference type="PANTHER" id="PTHR45589">
    <property type="entry name" value="WD REPEAT DOMAIN 62, ISOFORM G"/>
    <property type="match status" value="1"/>
</dbReference>
<feature type="compositionally biased region" description="Polar residues" evidence="1">
    <location>
        <begin position="740"/>
        <end position="754"/>
    </location>
</feature>
<dbReference type="SUPFAM" id="SSF50998">
    <property type="entry name" value="Quinoprotein alcohol dehydrogenase-like"/>
    <property type="match status" value="1"/>
</dbReference>
<comment type="caution">
    <text evidence="2">The sequence shown here is derived from an EMBL/GenBank/DDBJ whole genome shotgun (WGS) entry which is preliminary data.</text>
</comment>
<name>A0A9P8Q4J6_WICPI</name>
<dbReference type="InterPro" id="IPR011047">
    <property type="entry name" value="Quinoprotein_ADH-like_sf"/>
</dbReference>
<dbReference type="SUPFAM" id="SSF69322">
    <property type="entry name" value="Tricorn protease domain 2"/>
    <property type="match status" value="1"/>
</dbReference>
<dbReference type="Proteomes" id="UP000774326">
    <property type="component" value="Unassembled WGS sequence"/>
</dbReference>
<dbReference type="InterPro" id="IPR015943">
    <property type="entry name" value="WD40/YVTN_repeat-like_dom_sf"/>
</dbReference>
<dbReference type="OrthoDB" id="6252103at2759"/>
<dbReference type="AlphaFoldDB" id="A0A9P8Q4J6"/>
<dbReference type="InterPro" id="IPR001680">
    <property type="entry name" value="WD40_rpt"/>
</dbReference>